<comment type="caution">
    <text evidence="1">The sequence shown here is derived from an EMBL/GenBank/DDBJ whole genome shotgun (WGS) entry which is preliminary data.</text>
</comment>
<sequence length="374" mass="40516">MAKQTLNTIKNWFKTGFKPTQQQFWDTWDSFWHKDQVIPASSIENLDARFDEKADQEAFEAHLNDLNAHNIGNLSIPAGPINTLTGSSTRANLFYNTVEQVLYIYNGVVWELATETDLTQFYTKEEINVLLSGDSGPLEGKFIKASPVDAQLADIKITGSGTFGTTAYTQIQNASISLSTGAAGGSFNTTGFSFGGATGSFGLSPSSLNGSNNSGSFSVNSESVNLNSSGKLVTLTSSYLFINDGSTGKGFTFTPNKLIFRNSGNVSSRIDIDESLTESVIYKLPASSGTLALESYVDEVVNKKALPITVSGTEEYVLPWDDERKTLFGAYGDFSVWLNGSLEQVPITFTTGEDGKPNEYRFTLSGIDALILIK</sequence>
<evidence type="ECO:0000313" key="1">
    <source>
        <dbReference type="EMBL" id="GAA4198697.1"/>
    </source>
</evidence>
<dbReference type="Proteomes" id="UP001501772">
    <property type="component" value="Unassembled WGS sequence"/>
</dbReference>
<protein>
    <submittedName>
        <fullName evidence="1">Uncharacterized protein</fullName>
    </submittedName>
</protein>
<dbReference type="RefSeq" id="WP_344849667.1">
    <property type="nucleotide sequence ID" value="NZ_BAABBY010000002.1"/>
</dbReference>
<dbReference type="EMBL" id="BAABBY010000002">
    <property type="protein sequence ID" value="GAA4198697.1"/>
    <property type="molecule type" value="Genomic_DNA"/>
</dbReference>
<evidence type="ECO:0000313" key="2">
    <source>
        <dbReference type="Proteomes" id="UP001501772"/>
    </source>
</evidence>
<proteinExistence type="predicted"/>
<organism evidence="1 2">
    <name type="scientific">Pedobacter jeongneungensis</name>
    <dbReference type="NCBI Taxonomy" id="947309"/>
    <lineage>
        <taxon>Bacteria</taxon>
        <taxon>Pseudomonadati</taxon>
        <taxon>Bacteroidota</taxon>
        <taxon>Sphingobacteriia</taxon>
        <taxon>Sphingobacteriales</taxon>
        <taxon>Sphingobacteriaceae</taxon>
        <taxon>Pedobacter</taxon>
    </lineage>
</organism>
<keyword evidence="2" id="KW-1185">Reference proteome</keyword>
<gene>
    <name evidence="1" type="ORF">GCM10022289_07840</name>
</gene>
<name>A0ABP8B5Q0_9SPHI</name>
<accession>A0ABP8B5Q0</accession>
<reference evidence="2" key="1">
    <citation type="journal article" date="2019" name="Int. J. Syst. Evol. Microbiol.">
        <title>The Global Catalogue of Microorganisms (GCM) 10K type strain sequencing project: providing services to taxonomists for standard genome sequencing and annotation.</title>
        <authorList>
            <consortium name="The Broad Institute Genomics Platform"/>
            <consortium name="The Broad Institute Genome Sequencing Center for Infectious Disease"/>
            <person name="Wu L."/>
            <person name="Ma J."/>
        </authorList>
    </citation>
    <scope>NUCLEOTIDE SEQUENCE [LARGE SCALE GENOMIC DNA]</scope>
    <source>
        <strain evidence="2">JCM 17626</strain>
    </source>
</reference>